<sequence>MFRRIKTSWKLFFLLCIPLAALCFFAYIAVHHLNKVSDDLVQVLYRQDYVTLDLISKTQSEMYEALVAEHTLLYTESQNARFDSLKTSIDLHVHNAQTYVEKARTLATQDENVWKLAKHPQTQRTIFQNFDDFDSNFRTWAMVSSAMIDKLSHQQSVFARQEAVGKIDEVDYTFQAAQGSIAETKEILDTIAGQAIQLQDTDRTQALSTVWSTVALVLVLVTVCAVLLVRSMRKSLRQTLAVTERVARGNLRESELPPMPADEIGKLAVAAQGMVHHLRELIEQVTHTAEQVAASSQQMTANAEAIQSSTTQIADELEQLAQGAEIQAQSTDQISQAMEEMGHGIHRIAETSVLVTQAAVETADEADAGQESIQQAVHQMHSISDVTDRSADKVRRLGQHSSAIGQFVGAITAISRQTNLLALNASIEAARAGEHGRGFAVVADEVRKLAVQSQESAKQIEGLIVKMQKDTTETVQAMDDVLREVHSGIVAVDVAGDAFQRIMTKSHLVADQILEIRKSAELMFASSEQAAASSQETAHIAHLTASRSQNCADEVELQLTSMDELYKLSEGLNQLAQEVEVVLKRFEM</sequence>
<dbReference type="EMBL" id="QGGL01000007">
    <property type="protein sequence ID" value="PWK13460.1"/>
    <property type="molecule type" value="Genomic_DNA"/>
</dbReference>
<dbReference type="Pfam" id="PF00672">
    <property type="entry name" value="HAMP"/>
    <property type="match status" value="1"/>
</dbReference>
<evidence type="ECO:0000256" key="5">
    <source>
        <dbReference type="ARBA" id="ARBA00029447"/>
    </source>
</evidence>
<dbReference type="GO" id="GO:0005886">
    <property type="term" value="C:plasma membrane"/>
    <property type="evidence" value="ECO:0007669"/>
    <property type="project" value="UniProtKB-SubCell"/>
</dbReference>
<organism evidence="10 11">
    <name type="scientific">Tumebacillus permanentifrigoris</name>
    <dbReference type="NCBI Taxonomy" id="378543"/>
    <lineage>
        <taxon>Bacteria</taxon>
        <taxon>Bacillati</taxon>
        <taxon>Bacillota</taxon>
        <taxon>Bacilli</taxon>
        <taxon>Bacillales</taxon>
        <taxon>Alicyclobacillaceae</taxon>
        <taxon>Tumebacillus</taxon>
    </lineage>
</organism>
<name>A0A316D9P1_9BACL</name>
<dbReference type="Proteomes" id="UP000245634">
    <property type="component" value="Unassembled WGS sequence"/>
</dbReference>
<protein>
    <submittedName>
        <fullName evidence="10">Methyl-accepting chemotaxis protein</fullName>
    </submittedName>
</protein>
<comment type="similarity">
    <text evidence="5">Belongs to the methyl-accepting chemotaxis (MCP) protein family.</text>
</comment>
<evidence type="ECO:0000256" key="4">
    <source>
        <dbReference type="ARBA" id="ARBA00023224"/>
    </source>
</evidence>
<dbReference type="OrthoDB" id="2493490at2"/>
<keyword evidence="3 7" id="KW-0472">Membrane</keyword>
<keyword evidence="7" id="KW-1133">Transmembrane helix</keyword>
<evidence type="ECO:0000313" key="10">
    <source>
        <dbReference type="EMBL" id="PWK13460.1"/>
    </source>
</evidence>
<dbReference type="GO" id="GO:0007165">
    <property type="term" value="P:signal transduction"/>
    <property type="evidence" value="ECO:0007669"/>
    <property type="project" value="UniProtKB-KW"/>
</dbReference>
<keyword evidence="2" id="KW-1003">Cell membrane</keyword>
<proteinExistence type="inferred from homology"/>
<dbReference type="AlphaFoldDB" id="A0A316D9P1"/>
<keyword evidence="4 6" id="KW-0807">Transducer</keyword>
<evidence type="ECO:0000313" key="11">
    <source>
        <dbReference type="Proteomes" id="UP000245634"/>
    </source>
</evidence>
<evidence type="ECO:0000256" key="6">
    <source>
        <dbReference type="PROSITE-ProRule" id="PRU00284"/>
    </source>
</evidence>
<dbReference type="InterPro" id="IPR004089">
    <property type="entry name" value="MCPsignal_dom"/>
</dbReference>
<dbReference type="RefSeq" id="WP_109688742.1">
    <property type="nucleotide sequence ID" value="NZ_QGGL01000007.1"/>
</dbReference>
<dbReference type="PROSITE" id="PS50885">
    <property type="entry name" value="HAMP"/>
    <property type="match status" value="1"/>
</dbReference>
<dbReference type="Gene3D" id="6.10.340.10">
    <property type="match status" value="1"/>
</dbReference>
<comment type="caution">
    <text evidence="10">The sequence shown here is derived from an EMBL/GenBank/DDBJ whole genome shotgun (WGS) entry which is preliminary data.</text>
</comment>
<gene>
    <name evidence="10" type="ORF">C7459_107128</name>
</gene>
<dbReference type="SUPFAM" id="SSF58104">
    <property type="entry name" value="Methyl-accepting chemotaxis protein (MCP) signaling domain"/>
    <property type="match status" value="1"/>
</dbReference>
<dbReference type="PROSITE" id="PS50111">
    <property type="entry name" value="CHEMOTAXIS_TRANSDUC_2"/>
    <property type="match status" value="1"/>
</dbReference>
<dbReference type="SMART" id="SM00283">
    <property type="entry name" value="MA"/>
    <property type="match status" value="1"/>
</dbReference>
<feature type="domain" description="HAMP" evidence="9">
    <location>
        <begin position="230"/>
        <end position="283"/>
    </location>
</feature>
<dbReference type="SMART" id="SM00304">
    <property type="entry name" value="HAMP"/>
    <property type="match status" value="1"/>
</dbReference>
<evidence type="ECO:0000256" key="2">
    <source>
        <dbReference type="ARBA" id="ARBA00022475"/>
    </source>
</evidence>
<comment type="subcellular location">
    <subcellularLocation>
        <location evidence="1">Cell membrane</location>
    </subcellularLocation>
</comment>
<evidence type="ECO:0000259" key="8">
    <source>
        <dbReference type="PROSITE" id="PS50111"/>
    </source>
</evidence>
<evidence type="ECO:0000259" key="9">
    <source>
        <dbReference type="PROSITE" id="PS50885"/>
    </source>
</evidence>
<keyword evidence="7" id="KW-0812">Transmembrane</keyword>
<feature type="transmembrane region" description="Helical" evidence="7">
    <location>
        <begin position="210"/>
        <end position="229"/>
    </location>
</feature>
<dbReference type="Pfam" id="PF00015">
    <property type="entry name" value="MCPsignal"/>
    <property type="match status" value="1"/>
</dbReference>
<evidence type="ECO:0000256" key="1">
    <source>
        <dbReference type="ARBA" id="ARBA00004236"/>
    </source>
</evidence>
<dbReference type="CDD" id="cd06225">
    <property type="entry name" value="HAMP"/>
    <property type="match status" value="1"/>
</dbReference>
<dbReference type="PANTHER" id="PTHR32089">
    <property type="entry name" value="METHYL-ACCEPTING CHEMOTAXIS PROTEIN MCPB"/>
    <property type="match status" value="1"/>
</dbReference>
<keyword evidence="11" id="KW-1185">Reference proteome</keyword>
<reference evidence="10 11" key="1">
    <citation type="submission" date="2018-05" db="EMBL/GenBank/DDBJ databases">
        <title>Genomic Encyclopedia of Type Strains, Phase IV (KMG-IV): sequencing the most valuable type-strain genomes for metagenomic binning, comparative biology and taxonomic classification.</title>
        <authorList>
            <person name="Goeker M."/>
        </authorList>
    </citation>
    <scope>NUCLEOTIDE SEQUENCE [LARGE SCALE GENOMIC DNA]</scope>
    <source>
        <strain evidence="10 11">DSM 18773</strain>
    </source>
</reference>
<accession>A0A316D9P1</accession>
<feature type="domain" description="Methyl-accepting transducer" evidence="8">
    <location>
        <begin position="302"/>
        <end position="538"/>
    </location>
</feature>
<dbReference type="Gene3D" id="1.10.287.950">
    <property type="entry name" value="Methyl-accepting chemotaxis protein"/>
    <property type="match status" value="1"/>
</dbReference>
<evidence type="ECO:0000256" key="3">
    <source>
        <dbReference type="ARBA" id="ARBA00023136"/>
    </source>
</evidence>
<dbReference type="InterPro" id="IPR003660">
    <property type="entry name" value="HAMP_dom"/>
</dbReference>
<dbReference type="CDD" id="cd11386">
    <property type="entry name" value="MCP_signal"/>
    <property type="match status" value="1"/>
</dbReference>
<dbReference type="PANTHER" id="PTHR32089:SF112">
    <property type="entry name" value="LYSOZYME-LIKE PROTEIN-RELATED"/>
    <property type="match status" value="1"/>
</dbReference>
<evidence type="ECO:0000256" key="7">
    <source>
        <dbReference type="SAM" id="Phobius"/>
    </source>
</evidence>